<dbReference type="InterPro" id="IPR008972">
    <property type="entry name" value="Cupredoxin"/>
</dbReference>
<dbReference type="EMBL" id="JBEFLD010000004">
    <property type="protein sequence ID" value="MEQ6290681.1"/>
    <property type="molecule type" value="Genomic_DNA"/>
</dbReference>
<protein>
    <submittedName>
        <fullName evidence="2">Quinol oxidase</fullName>
    </submittedName>
</protein>
<name>A0ABV1M3R2_9NEIS</name>
<dbReference type="SUPFAM" id="SSF49503">
    <property type="entry name" value="Cupredoxins"/>
    <property type="match status" value="1"/>
</dbReference>
<dbReference type="RefSeq" id="WP_349586431.1">
    <property type="nucleotide sequence ID" value="NZ_JBEFLD010000004.1"/>
</dbReference>
<dbReference type="Proteomes" id="UP001433638">
    <property type="component" value="Unassembled WGS sequence"/>
</dbReference>
<evidence type="ECO:0000313" key="3">
    <source>
        <dbReference type="Proteomes" id="UP001433638"/>
    </source>
</evidence>
<accession>A0ABV1M3R2</accession>
<keyword evidence="3" id="KW-1185">Reference proteome</keyword>
<reference evidence="2" key="1">
    <citation type="submission" date="2024-06" db="EMBL/GenBank/DDBJ databases">
        <title>Genome sequence of Vogesella sp. MAHUQ-64.</title>
        <authorList>
            <person name="Huq M.A."/>
        </authorList>
    </citation>
    <scope>NUCLEOTIDE SEQUENCE</scope>
    <source>
        <strain evidence="2">MAHUQ-64</strain>
    </source>
</reference>
<organism evidence="2 3">
    <name type="scientific">Vogesella oryzagri</name>
    <dbReference type="NCBI Taxonomy" id="3160864"/>
    <lineage>
        <taxon>Bacteria</taxon>
        <taxon>Pseudomonadati</taxon>
        <taxon>Pseudomonadota</taxon>
        <taxon>Betaproteobacteria</taxon>
        <taxon>Neisseriales</taxon>
        <taxon>Chromobacteriaceae</taxon>
        <taxon>Vogesella</taxon>
    </lineage>
</organism>
<proteinExistence type="predicted"/>
<sequence>MDSKGYWWRGSVLLLALLGVAASGRADEPPYHARLDSDGVQRVQIVGGSYFFRPAHVIVKAGVPVELSVQMEQGMIPHSFVLEAPQAGLALRTELAVQPRVLRFVPAVTGRYPFYCAHKLLFFASHRQRGMEGIFEVVD</sequence>
<gene>
    <name evidence="2" type="ORF">ABNW52_08635</name>
</gene>
<dbReference type="Gene3D" id="2.60.40.420">
    <property type="entry name" value="Cupredoxins - blue copper proteins"/>
    <property type="match status" value="1"/>
</dbReference>
<comment type="subcellular location">
    <subcellularLocation>
        <location evidence="1">Cell outer membrane</location>
        <topology evidence="1">Lipid-anchor</topology>
    </subcellularLocation>
</comment>
<evidence type="ECO:0000256" key="1">
    <source>
        <dbReference type="ARBA" id="ARBA00004459"/>
    </source>
</evidence>
<comment type="caution">
    <text evidence="2">The sequence shown here is derived from an EMBL/GenBank/DDBJ whole genome shotgun (WGS) entry which is preliminary data.</text>
</comment>
<evidence type="ECO:0000313" key="2">
    <source>
        <dbReference type="EMBL" id="MEQ6290681.1"/>
    </source>
</evidence>